<keyword evidence="4" id="KW-1185">Reference proteome</keyword>
<feature type="transmembrane region" description="Helical" evidence="1">
    <location>
        <begin position="254"/>
        <end position="272"/>
    </location>
</feature>
<dbReference type="RefSeq" id="WP_111399487.1">
    <property type="nucleotide sequence ID" value="NZ_QKYU01000021.1"/>
</dbReference>
<dbReference type="AlphaFoldDB" id="A0A2W7IRP1"/>
<keyword evidence="1" id="KW-0812">Transmembrane</keyword>
<accession>A0A2W7IRP1</accession>
<comment type="caution">
    <text evidence="3">The sequence shown here is derived from an EMBL/GenBank/DDBJ whole genome shotgun (WGS) entry which is preliminary data.</text>
</comment>
<keyword evidence="2" id="KW-0732">Signal</keyword>
<dbReference type="EMBL" id="QKYU01000021">
    <property type="protein sequence ID" value="PZW41303.1"/>
    <property type="molecule type" value="Genomic_DNA"/>
</dbReference>
<protein>
    <submittedName>
        <fullName evidence="3">Uncharacterized protein</fullName>
    </submittedName>
</protein>
<feature type="chain" id="PRO_5015975641" evidence="2">
    <location>
        <begin position="23"/>
        <end position="461"/>
    </location>
</feature>
<feature type="signal peptide" evidence="2">
    <location>
        <begin position="1"/>
        <end position="22"/>
    </location>
</feature>
<evidence type="ECO:0000256" key="1">
    <source>
        <dbReference type="SAM" id="Phobius"/>
    </source>
</evidence>
<keyword evidence="1" id="KW-0472">Membrane</keyword>
<keyword evidence="1" id="KW-1133">Transmembrane helix</keyword>
<dbReference type="OrthoDB" id="8197039at2"/>
<evidence type="ECO:0000313" key="3">
    <source>
        <dbReference type="EMBL" id="PZW41303.1"/>
    </source>
</evidence>
<gene>
    <name evidence="3" type="ORF">C8P66_12110</name>
</gene>
<reference evidence="3 4" key="1">
    <citation type="submission" date="2018-06" db="EMBL/GenBank/DDBJ databases">
        <title>Genomic Encyclopedia of Archaeal and Bacterial Type Strains, Phase II (KMG-II): from individual species to whole genera.</title>
        <authorList>
            <person name="Goeker M."/>
        </authorList>
    </citation>
    <scope>NUCLEOTIDE SEQUENCE [LARGE SCALE GENOMIC DNA]</scope>
    <source>
        <strain evidence="3 4">DSM 24525</strain>
    </source>
</reference>
<feature type="transmembrane region" description="Helical" evidence="1">
    <location>
        <begin position="188"/>
        <end position="209"/>
    </location>
</feature>
<name>A0A2W7IRP1_9PROT</name>
<dbReference type="Proteomes" id="UP000249688">
    <property type="component" value="Unassembled WGS sequence"/>
</dbReference>
<organism evidence="3 4">
    <name type="scientific">Humitalea rosea</name>
    <dbReference type="NCBI Taxonomy" id="990373"/>
    <lineage>
        <taxon>Bacteria</taxon>
        <taxon>Pseudomonadati</taxon>
        <taxon>Pseudomonadota</taxon>
        <taxon>Alphaproteobacteria</taxon>
        <taxon>Acetobacterales</taxon>
        <taxon>Roseomonadaceae</taxon>
        <taxon>Humitalea</taxon>
    </lineage>
</organism>
<evidence type="ECO:0000313" key="4">
    <source>
        <dbReference type="Proteomes" id="UP000249688"/>
    </source>
</evidence>
<proteinExistence type="predicted"/>
<evidence type="ECO:0000256" key="2">
    <source>
        <dbReference type="SAM" id="SignalP"/>
    </source>
</evidence>
<sequence length="461" mass="50023">MWPILFRLAIIALVLWPAAVLAQPSGTDVFIRCGPTPPADPPRPWMFADEVAGYLNGNAPTLAIKGVQQTAKAVPTVEFTVSRPEAISAADWRAAWFEAVIHSSALPRTGIDARNLRLGRPLPPSPTDTTTTVMVEIPDTDIGWLPSRWEVAILVCVDPDTGANPGRDDRRQIRAFGRVPLYISSLNLSAALGFGAFAALYVILALTARRTHARQIELMRQPAEDGSQRPGWWFALMPTVISQDAFGVCSLSRFQVLLFTLVIAGVYAYVMVRTGALPNLSPTVLTLLGITLTGSTLARVTDGPVLETPNRLWLLGTGVLDSSPRQPHWQDLLAAEGEIDVTRVQALAFSLFAAAALVIYGTGDLENFRIPEQLNYLIGISQVVYVAGKALPREAAKRLNEEVRTIRDAEAKALADPADAVAIKTFETARNGLGSSLFDVFGERFREARLRGLQPGDRAIA</sequence>